<name>A0ABN7W089_GIGMA</name>
<evidence type="ECO:0000313" key="1">
    <source>
        <dbReference type="EMBL" id="CAG8810166.1"/>
    </source>
</evidence>
<sequence>KHPIYELKDIKITKRKVLLILSSPEIFKSFLITIASSQVPGDQMEGLQTTTIMDAVYDCITDALIIYNSSLPLSDSPITSSLYSTTTNEGIKSNDYQIESVPLAALVLMIINDQTMSSPNSSQYMNKEIVHNSELAQYGSRLPMLTNQKKWKQSQIK</sequence>
<organism evidence="1 2">
    <name type="scientific">Gigaspora margarita</name>
    <dbReference type="NCBI Taxonomy" id="4874"/>
    <lineage>
        <taxon>Eukaryota</taxon>
        <taxon>Fungi</taxon>
        <taxon>Fungi incertae sedis</taxon>
        <taxon>Mucoromycota</taxon>
        <taxon>Glomeromycotina</taxon>
        <taxon>Glomeromycetes</taxon>
        <taxon>Diversisporales</taxon>
        <taxon>Gigasporaceae</taxon>
        <taxon>Gigaspora</taxon>
    </lineage>
</organism>
<gene>
    <name evidence="1" type="ORF">GMARGA_LOCUS25042</name>
</gene>
<comment type="caution">
    <text evidence="1">The sequence shown here is derived from an EMBL/GenBank/DDBJ whole genome shotgun (WGS) entry which is preliminary data.</text>
</comment>
<evidence type="ECO:0000313" key="2">
    <source>
        <dbReference type="Proteomes" id="UP000789901"/>
    </source>
</evidence>
<dbReference type="EMBL" id="CAJVQB010027224">
    <property type="protein sequence ID" value="CAG8810166.1"/>
    <property type="molecule type" value="Genomic_DNA"/>
</dbReference>
<dbReference type="Proteomes" id="UP000789901">
    <property type="component" value="Unassembled WGS sequence"/>
</dbReference>
<accession>A0ABN7W089</accession>
<feature type="non-terminal residue" evidence="1">
    <location>
        <position position="1"/>
    </location>
</feature>
<reference evidence="1 2" key="1">
    <citation type="submission" date="2021-06" db="EMBL/GenBank/DDBJ databases">
        <authorList>
            <person name="Kallberg Y."/>
            <person name="Tangrot J."/>
            <person name="Rosling A."/>
        </authorList>
    </citation>
    <scope>NUCLEOTIDE SEQUENCE [LARGE SCALE GENOMIC DNA]</scope>
    <source>
        <strain evidence="1 2">120-4 pot B 10/14</strain>
    </source>
</reference>
<protein>
    <submittedName>
        <fullName evidence="1">43596_t:CDS:1</fullName>
    </submittedName>
</protein>
<proteinExistence type="predicted"/>
<keyword evidence="2" id="KW-1185">Reference proteome</keyword>